<reference evidence="6" key="1">
    <citation type="journal article" date="2023" name="GigaByte">
        <title>Genome assembly of the bearded iris, Iris pallida Lam.</title>
        <authorList>
            <person name="Bruccoleri R.E."/>
            <person name="Oakeley E.J."/>
            <person name="Faust A.M.E."/>
            <person name="Altorfer M."/>
            <person name="Dessus-Babus S."/>
            <person name="Burckhardt D."/>
            <person name="Oertli M."/>
            <person name="Naumann U."/>
            <person name="Petersen F."/>
            <person name="Wong J."/>
        </authorList>
    </citation>
    <scope>NUCLEOTIDE SEQUENCE</scope>
    <source>
        <strain evidence="6">GSM-AAB239-AS_SAM_17_03QT</strain>
    </source>
</reference>
<keyword evidence="6" id="KW-0687">Ribonucleoprotein</keyword>
<reference evidence="6" key="2">
    <citation type="submission" date="2023-04" db="EMBL/GenBank/DDBJ databases">
        <authorList>
            <person name="Bruccoleri R.E."/>
            <person name="Oakeley E.J."/>
            <person name="Faust A.-M."/>
            <person name="Dessus-Babus S."/>
            <person name="Altorfer M."/>
            <person name="Burckhardt D."/>
            <person name="Oertli M."/>
            <person name="Naumann U."/>
            <person name="Petersen F."/>
            <person name="Wong J."/>
        </authorList>
    </citation>
    <scope>NUCLEOTIDE SEQUENCE</scope>
    <source>
        <strain evidence="6">GSM-AAB239-AS_SAM_17_03QT</strain>
        <tissue evidence="6">Leaf</tissue>
    </source>
</reference>
<feature type="compositionally biased region" description="Basic and acidic residues" evidence="4">
    <location>
        <begin position="707"/>
        <end position="726"/>
    </location>
</feature>
<organism evidence="6 7">
    <name type="scientific">Iris pallida</name>
    <name type="common">Sweet iris</name>
    <dbReference type="NCBI Taxonomy" id="29817"/>
    <lineage>
        <taxon>Eukaryota</taxon>
        <taxon>Viridiplantae</taxon>
        <taxon>Streptophyta</taxon>
        <taxon>Embryophyta</taxon>
        <taxon>Tracheophyta</taxon>
        <taxon>Spermatophyta</taxon>
        <taxon>Magnoliopsida</taxon>
        <taxon>Liliopsida</taxon>
        <taxon>Asparagales</taxon>
        <taxon>Iridaceae</taxon>
        <taxon>Iridoideae</taxon>
        <taxon>Irideae</taxon>
        <taxon>Iris</taxon>
    </lineage>
</organism>
<feature type="compositionally biased region" description="Basic and acidic residues" evidence="4">
    <location>
        <begin position="642"/>
        <end position="651"/>
    </location>
</feature>
<name>A0AAX6HZC8_IRIPA</name>
<dbReference type="PANTHER" id="PTHR21402:SF10">
    <property type="entry name" value="U11_U12 SMALL NUCLEAR RIBONUCLEOPROTEIN 48 KDA PROTEIN"/>
    <property type="match status" value="1"/>
</dbReference>
<dbReference type="InterPro" id="IPR051591">
    <property type="entry name" value="UPF0224_FAM112_RNA_Proc"/>
</dbReference>
<feature type="compositionally biased region" description="Low complexity" evidence="4">
    <location>
        <begin position="660"/>
        <end position="675"/>
    </location>
</feature>
<dbReference type="InterPro" id="IPR022776">
    <property type="entry name" value="TRM13/UPF0224_CHHC_Znf_dom"/>
</dbReference>
<feature type="domain" description="CHHC U11-48K-type" evidence="5">
    <location>
        <begin position="46"/>
        <end position="73"/>
    </location>
</feature>
<evidence type="ECO:0000313" key="7">
    <source>
        <dbReference type="Proteomes" id="UP001140949"/>
    </source>
</evidence>
<evidence type="ECO:0000313" key="6">
    <source>
        <dbReference type="EMBL" id="KAJ6845907.1"/>
    </source>
</evidence>
<keyword evidence="2" id="KW-0863">Zinc-finger</keyword>
<dbReference type="EMBL" id="JANAVB010005600">
    <property type="protein sequence ID" value="KAJ6845907.1"/>
    <property type="molecule type" value="Genomic_DNA"/>
</dbReference>
<dbReference type="Proteomes" id="UP001140949">
    <property type="component" value="Unassembled WGS sequence"/>
</dbReference>
<evidence type="ECO:0000256" key="1">
    <source>
        <dbReference type="ARBA" id="ARBA00022723"/>
    </source>
</evidence>
<protein>
    <submittedName>
        <fullName evidence="6">U11/U12 small nuclear ribonucleoprotein 48 kDa protein isoform X2</fullName>
    </submittedName>
</protein>
<keyword evidence="7" id="KW-1185">Reference proteome</keyword>
<gene>
    <name evidence="6" type="ORF">M6B38_279835</name>
</gene>
<dbReference type="PROSITE" id="PS51800">
    <property type="entry name" value="ZF_CHHC_U11_48K"/>
    <property type="match status" value="1"/>
</dbReference>
<evidence type="ECO:0000256" key="4">
    <source>
        <dbReference type="SAM" id="MobiDB-lite"/>
    </source>
</evidence>
<feature type="compositionally biased region" description="Polar residues" evidence="4">
    <location>
        <begin position="534"/>
        <end position="547"/>
    </location>
</feature>
<evidence type="ECO:0000259" key="5">
    <source>
        <dbReference type="PROSITE" id="PS51800"/>
    </source>
</evidence>
<proteinExistence type="predicted"/>
<feature type="region of interest" description="Disordered" evidence="4">
    <location>
        <begin position="524"/>
        <end position="741"/>
    </location>
</feature>
<evidence type="ECO:0000256" key="3">
    <source>
        <dbReference type="ARBA" id="ARBA00022833"/>
    </source>
</evidence>
<dbReference type="GO" id="GO:0008270">
    <property type="term" value="F:zinc ion binding"/>
    <property type="evidence" value="ECO:0007669"/>
    <property type="project" value="UniProtKB-KW"/>
</dbReference>
<comment type="caution">
    <text evidence="6">The sequence shown here is derived from an EMBL/GenBank/DDBJ whole genome shotgun (WGS) entry which is preliminary data.</text>
</comment>
<accession>A0AAX6HZC8</accession>
<sequence length="741" mass="83458">MEPSPNPNPNSDLSATISLLSSLSSLAESTISSFLHLLQNPNPPSLLPCPHDPRHRIPPESLFRHSLLCPSGDPVPADPLLQVLRYTQTLNPHPQTLKLSDPDADLCFSLDAYLSESPLASNFFYRDCPSVVATPDPPDPNRTFVLPAALSKQCANFVDAADKDGASEGSDSRILPSELWAVEREAEGWRDFPRSCSYSATRVFSGFDRAEERELKGWVISNSPKFGIVIDAAMRDHVFLLLKLCLGAVRWEAVRNLESWRGGDGVLDVKGRSFECPALVGSLTWLASQLSVLYGEANGRFFALGMLKESVLRAGSSLVMFRSDGESPVGAQQSSGDCNSGGVFVSQVAAAVAALHERFLLEQRINALRYGKQLPKYQRVNEYLYASARASELRGKRPNYRPLLEHDGLLWQRSNNQDSGRAKTREELLAEERDYKRRRMSYRGKKVKRNPTEVLRDIIEEHMEEIKEAGGIGCNVKSTDTVLSSYQCNSQTDTNTNIHDPQKIRLDASEISTLGYRKPLHSEYNFTSRKDGNHYSNIVSKTTPDSQDPQHLHGHGLSERREDPKKSRHNSEKPYGYGYPSVHRSPSHPYDRYDRDTHLDRHAHQNREGDKETLRTKYDKKGSSDSYRYMDQESRSTLTSKYARETSREGRSYTSKCRSNNKGSVSESSLSGSASQDGFEDRYDPSKPYDAYDTTSDDVSVASNYLRSEKHHGATNDAKYTDEQLRHVHSSKRHRRDHYKR</sequence>
<feature type="compositionally biased region" description="Polar residues" evidence="4">
    <location>
        <begin position="693"/>
        <end position="706"/>
    </location>
</feature>
<feature type="compositionally biased region" description="Basic and acidic residues" evidence="4">
    <location>
        <begin position="589"/>
        <end position="634"/>
    </location>
</feature>
<dbReference type="AlphaFoldDB" id="A0AAX6HZC8"/>
<dbReference type="PANTHER" id="PTHR21402">
    <property type="entry name" value="GAMETOCYTE SPECIFIC FACTOR 1-RELATED"/>
    <property type="match status" value="1"/>
</dbReference>
<evidence type="ECO:0000256" key="2">
    <source>
        <dbReference type="ARBA" id="ARBA00022771"/>
    </source>
</evidence>
<feature type="compositionally biased region" description="Basic residues" evidence="4">
    <location>
        <begin position="727"/>
        <end position="741"/>
    </location>
</feature>
<feature type="compositionally biased region" description="Basic and acidic residues" evidence="4">
    <location>
        <begin position="548"/>
        <end position="572"/>
    </location>
</feature>
<keyword evidence="3" id="KW-0862">Zinc</keyword>
<dbReference type="GO" id="GO:1990904">
    <property type="term" value="C:ribonucleoprotein complex"/>
    <property type="evidence" value="ECO:0007669"/>
    <property type="project" value="UniProtKB-KW"/>
</dbReference>
<keyword evidence="1" id="KW-0479">Metal-binding</keyword>